<dbReference type="Proteomes" id="UP000517753">
    <property type="component" value="Unassembled WGS sequence"/>
</dbReference>
<dbReference type="InterPro" id="IPR032623">
    <property type="entry name" value="FecR_N"/>
</dbReference>
<evidence type="ECO:0000313" key="4">
    <source>
        <dbReference type="Proteomes" id="UP000517753"/>
    </source>
</evidence>
<reference evidence="3 4" key="2">
    <citation type="submission" date="2020-08" db="EMBL/GenBank/DDBJ databases">
        <title>The Agave Microbiome: Exploring the role of microbial communities in plant adaptations to desert environments.</title>
        <authorList>
            <person name="Partida-Martinez L.P."/>
        </authorList>
    </citation>
    <scope>NUCLEOTIDE SEQUENCE [LARGE SCALE GENOMIC DNA]</scope>
    <source>
        <strain evidence="3 4">AS2.3</strain>
    </source>
</reference>
<dbReference type="Gene3D" id="3.55.50.30">
    <property type="match status" value="1"/>
</dbReference>
<dbReference type="EMBL" id="JACCBY010000001">
    <property type="protein sequence ID" value="NYD89153.1"/>
    <property type="molecule type" value="Genomic_DNA"/>
</dbReference>
<evidence type="ECO:0000259" key="2">
    <source>
        <dbReference type="Pfam" id="PF16220"/>
    </source>
</evidence>
<evidence type="ECO:0000259" key="1">
    <source>
        <dbReference type="Pfam" id="PF04773"/>
    </source>
</evidence>
<dbReference type="InterPro" id="IPR006860">
    <property type="entry name" value="FecR"/>
</dbReference>
<feature type="domain" description="FecR N-terminal" evidence="2">
    <location>
        <begin position="9"/>
        <end position="48"/>
    </location>
</feature>
<comment type="caution">
    <text evidence="3">The sequence shown here is derived from an EMBL/GenBank/DDBJ whole genome shotgun (WGS) entry which is preliminary data.</text>
</comment>
<dbReference type="InterPro" id="IPR012373">
    <property type="entry name" value="Ferrdict_sens_TM"/>
</dbReference>
<feature type="domain" description="FecR protein" evidence="1">
    <location>
        <begin position="112"/>
        <end position="203"/>
    </location>
</feature>
<dbReference type="PIRSF" id="PIRSF018266">
    <property type="entry name" value="FecR"/>
    <property type="match status" value="1"/>
</dbReference>
<dbReference type="GO" id="GO:0016989">
    <property type="term" value="F:sigma factor antagonist activity"/>
    <property type="evidence" value="ECO:0007669"/>
    <property type="project" value="TreeGrafter"/>
</dbReference>
<dbReference type="PANTHER" id="PTHR30273:SF2">
    <property type="entry name" value="PROTEIN FECR"/>
    <property type="match status" value="1"/>
</dbReference>
<dbReference type="AlphaFoldDB" id="A0A7Y9FKT4"/>
<name>A0A7Y9FKT4_9SPHN</name>
<reference evidence="3 4" key="1">
    <citation type="submission" date="2020-07" db="EMBL/GenBank/DDBJ databases">
        <authorList>
            <person name="Partida-Martinez L."/>
            <person name="Huntemann M."/>
            <person name="Clum A."/>
            <person name="Wang J."/>
            <person name="Palaniappan K."/>
            <person name="Ritter S."/>
            <person name="Chen I.-M."/>
            <person name="Stamatis D."/>
            <person name="Reddy T."/>
            <person name="O'Malley R."/>
            <person name="Daum C."/>
            <person name="Shapiro N."/>
            <person name="Ivanova N."/>
            <person name="Kyrpides N."/>
            <person name="Woyke T."/>
        </authorList>
    </citation>
    <scope>NUCLEOTIDE SEQUENCE [LARGE SCALE GENOMIC DNA]</scope>
    <source>
        <strain evidence="3 4">AS2.3</strain>
    </source>
</reference>
<dbReference type="PANTHER" id="PTHR30273">
    <property type="entry name" value="PERIPLASMIC SIGNAL SENSOR AND SIGMA FACTOR ACTIVATOR FECR-RELATED"/>
    <property type="match status" value="1"/>
</dbReference>
<dbReference type="Pfam" id="PF16220">
    <property type="entry name" value="DUF4880"/>
    <property type="match status" value="1"/>
</dbReference>
<protein>
    <submittedName>
        <fullName evidence="3">Transmembrane sensor</fullName>
    </submittedName>
</protein>
<keyword evidence="3" id="KW-0472">Membrane</keyword>
<accession>A0A7Y9FKT4</accession>
<organism evidence="3 4">
    <name type="scientific">Sphingomonas melonis</name>
    <dbReference type="NCBI Taxonomy" id="152682"/>
    <lineage>
        <taxon>Bacteria</taxon>
        <taxon>Pseudomonadati</taxon>
        <taxon>Pseudomonadota</taxon>
        <taxon>Alphaproteobacteria</taxon>
        <taxon>Sphingomonadales</taxon>
        <taxon>Sphingomonadaceae</taxon>
        <taxon>Sphingomonas</taxon>
    </lineage>
</organism>
<proteinExistence type="predicted"/>
<gene>
    <name evidence="3" type="ORF">HD841_000922</name>
</gene>
<keyword evidence="3" id="KW-0812">Transmembrane</keyword>
<dbReference type="RefSeq" id="WP_179507655.1">
    <property type="nucleotide sequence ID" value="NZ_JACCBY010000001.1"/>
</dbReference>
<sequence>MSPTQEAQDAAAKWIIRRDNGVWSESDQIELEGWLAASDRNKAAYWRLSHSWREADRIGALGVSSARRGVDVRPRRALRPMALAASLALAIGFGASSYLVGRPDAQAETRRFVTPVGVQRAVTLADGTNVELNTSTTVRTAVSHDSRTVWLDDGEAFFSVARDAEHPFVIFAGAKRITVLGTKFSVRRAGGRMTVSVLEGRVRIDDADVPASAGANSSTITGGVLAVTDGASTLVTQKSEARVADALAWRNGLLKFDHVRLADVAKEFNRYNRRQMVIDMSAAGIPIGGSFRATNMEAFTRLLGEAYHLQIAEDGDRIIISS</sequence>
<evidence type="ECO:0000313" key="3">
    <source>
        <dbReference type="EMBL" id="NYD89153.1"/>
    </source>
</evidence>
<dbReference type="Pfam" id="PF04773">
    <property type="entry name" value="FecR"/>
    <property type="match status" value="1"/>
</dbReference>
<keyword evidence="4" id="KW-1185">Reference proteome</keyword>
<dbReference type="Gene3D" id="2.60.120.1440">
    <property type="match status" value="1"/>
</dbReference>